<dbReference type="AlphaFoldDB" id="A0A1I1ZU25"/>
<proteinExistence type="predicted"/>
<keyword evidence="1" id="KW-0472">Membrane</keyword>
<evidence type="ECO:0000313" key="3">
    <source>
        <dbReference type="EMBL" id="SFE35102.1"/>
    </source>
</evidence>
<keyword evidence="1" id="KW-0812">Transmembrane</keyword>
<name>A0A1I1ZU25_9BACI</name>
<feature type="transmembrane region" description="Helical" evidence="1">
    <location>
        <begin position="21"/>
        <end position="39"/>
    </location>
</feature>
<dbReference type="Proteomes" id="UP000199516">
    <property type="component" value="Unassembled WGS sequence"/>
</dbReference>
<keyword evidence="1" id="KW-1133">Transmembrane helix</keyword>
<dbReference type="Pfam" id="PF03703">
    <property type="entry name" value="bPH_2"/>
    <property type="match status" value="1"/>
</dbReference>
<dbReference type="InterPro" id="IPR005182">
    <property type="entry name" value="YdbS-like_PH"/>
</dbReference>
<keyword evidence="4" id="KW-1185">Reference proteome</keyword>
<sequence length="160" mass="18518">MRRKPANRISRKALSVWRIKGMIETSLLLFILVIAYFFMNDHPLANMVMWGAVTVVLLYGVARVIIWPQLRWKSWRYEVFEKEIELLRGIFIVKHTLIPMTRVQHVDTEQGPIYKRYQLTAVTISTAAGVHEIPALTEELGSSLRDQIAELAGMDENNHE</sequence>
<dbReference type="EMBL" id="FONT01000001">
    <property type="protein sequence ID" value="SFE35102.1"/>
    <property type="molecule type" value="Genomic_DNA"/>
</dbReference>
<organism evidence="3 4">
    <name type="scientific">Alteribacillus iranensis</name>
    <dbReference type="NCBI Taxonomy" id="930128"/>
    <lineage>
        <taxon>Bacteria</taxon>
        <taxon>Bacillati</taxon>
        <taxon>Bacillota</taxon>
        <taxon>Bacilli</taxon>
        <taxon>Bacillales</taxon>
        <taxon>Bacillaceae</taxon>
        <taxon>Alteribacillus</taxon>
    </lineage>
</organism>
<dbReference type="RefSeq" id="WP_091656757.1">
    <property type="nucleotide sequence ID" value="NZ_FONT01000001.1"/>
</dbReference>
<gene>
    <name evidence="3" type="ORF">SAMN05192532_101441</name>
</gene>
<dbReference type="PANTHER" id="PTHR34473">
    <property type="entry name" value="UPF0699 TRANSMEMBRANE PROTEIN YDBS"/>
    <property type="match status" value="1"/>
</dbReference>
<dbReference type="OrthoDB" id="1750577at2"/>
<feature type="transmembrane region" description="Helical" evidence="1">
    <location>
        <begin position="45"/>
        <end position="66"/>
    </location>
</feature>
<feature type="domain" description="YdbS-like PH" evidence="2">
    <location>
        <begin position="72"/>
        <end position="148"/>
    </location>
</feature>
<evidence type="ECO:0000259" key="2">
    <source>
        <dbReference type="Pfam" id="PF03703"/>
    </source>
</evidence>
<evidence type="ECO:0000313" key="4">
    <source>
        <dbReference type="Proteomes" id="UP000199516"/>
    </source>
</evidence>
<evidence type="ECO:0000256" key="1">
    <source>
        <dbReference type="SAM" id="Phobius"/>
    </source>
</evidence>
<accession>A0A1I1ZU25</accession>
<protein>
    <recommendedName>
        <fullName evidence="2">YdbS-like PH domain-containing protein</fullName>
    </recommendedName>
</protein>
<dbReference type="PANTHER" id="PTHR34473:SF2">
    <property type="entry name" value="UPF0699 TRANSMEMBRANE PROTEIN YDBT"/>
    <property type="match status" value="1"/>
</dbReference>
<dbReference type="STRING" id="930128.SAMN05192532_101441"/>
<reference evidence="3 4" key="1">
    <citation type="submission" date="2016-10" db="EMBL/GenBank/DDBJ databases">
        <authorList>
            <person name="de Groot N.N."/>
        </authorList>
    </citation>
    <scope>NUCLEOTIDE SEQUENCE [LARGE SCALE GENOMIC DNA]</scope>
    <source>
        <strain evidence="3 4">DSM 23995</strain>
    </source>
</reference>